<accession>A0A562NLM5</accession>
<reference evidence="1 2" key="1">
    <citation type="journal article" date="2015" name="Stand. Genomic Sci.">
        <title>Genomic Encyclopedia of Bacterial and Archaeal Type Strains, Phase III: the genomes of soil and plant-associated and newly described type strains.</title>
        <authorList>
            <person name="Whitman W.B."/>
            <person name="Woyke T."/>
            <person name="Klenk H.P."/>
            <person name="Zhou Y."/>
            <person name="Lilburn T.G."/>
            <person name="Beck B.J."/>
            <person name="De Vos P."/>
            <person name="Vandamme P."/>
            <person name="Eisen J.A."/>
            <person name="Garrity G."/>
            <person name="Hugenholtz P."/>
            <person name="Kyrpides N.C."/>
        </authorList>
    </citation>
    <scope>NUCLEOTIDE SEQUENCE [LARGE SCALE GENOMIC DNA]</scope>
    <source>
        <strain evidence="1 2">CGMCC 1.2546</strain>
    </source>
</reference>
<dbReference type="Proteomes" id="UP000317122">
    <property type="component" value="Unassembled WGS sequence"/>
</dbReference>
<sequence length="189" mass="20618">MAEASNPLMVRNGSIVPFAMHVEDNYNRSASTAGDCCACPASDPRAFQGKNLAVATKSARSSSCSMCEPIGLLPDHVFRSRLVLVPTLDPASAQVLGGFTDHMSDRLRKCPNMPFRVPGSINTIPIQLVFRLLDNFSSGQARCLAMLVYSMRQFHIDRLRVSAADRKRAGDILRPLGINDQIGVAKSHF</sequence>
<dbReference type="AlphaFoldDB" id="A0A562NLM5"/>
<evidence type="ECO:0000313" key="1">
    <source>
        <dbReference type="EMBL" id="TWI33084.1"/>
    </source>
</evidence>
<proteinExistence type="predicted"/>
<comment type="caution">
    <text evidence="1">The sequence shown here is derived from an EMBL/GenBank/DDBJ whole genome shotgun (WGS) entry which is preliminary data.</text>
</comment>
<organism evidence="1 2">
    <name type="scientific">Mesorhizobium tianshanense</name>
    <dbReference type="NCBI Taxonomy" id="39844"/>
    <lineage>
        <taxon>Bacteria</taxon>
        <taxon>Pseudomonadati</taxon>
        <taxon>Pseudomonadota</taxon>
        <taxon>Alphaproteobacteria</taxon>
        <taxon>Hyphomicrobiales</taxon>
        <taxon>Phyllobacteriaceae</taxon>
        <taxon>Mesorhizobium</taxon>
    </lineage>
</organism>
<evidence type="ECO:0000313" key="2">
    <source>
        <dbReference type="Proteomes" id="UP000317122"/>
    </source>
</evidence>
<keyword evidence="2" id="KW-1185">Reference proteome</keyword>
<dbReference type="EMBL" id="VLKT01000026">
    <property type="protein sequence ID" value="TWI33084.1"/>
    <property type="molecule type" value="Genomic_DNA"/>
</dbReference>
<name>A0A562NLM5_9HYPH</name>
<protein>
    <submittedName>
        <fullName evidence="1">Uncharacterized protein</fullName>
    </submittedName>
</protein>
<gene>
    <name evidence="1" type="ORF">IQ26_04084</name>
</gene>